<dbReference type="AlphaFoldDB" id="A0A540K909"/>
<dbReference type="Proteomes" id="UP000315295">
    <property type="component" value="Unassembled WGS sequence"/>
</dbReference>
<dbReference type="EMBL" id="VIEB01001816">
    <property type="protein sequence ID" value="TQD70412.1"/>
    <property type="molecule type" value="Genomic_DNA"/>
</dbReference>
<protein>
    <submittedName>
        <fullName evidence="2">Uncharacterized protein</fullName>
    </submittedName>
</protein>
<proteinExistence type="predicted"/>
<accession>A0A540K909</accession>
<feature type="region of interest" description="Disordered" evidence="1">
    <location>
        <begin position="1"/>
        <end position="26"/>
    </location>
</feature>
<keyword evidence="3" id="KW-1185">Reference proteome</keyword>
<sequence length="86" mass="10137">MVNHEEDNVESEVVGQMTGVESQEDEKIKIHRDVGKEVRKVAKNKWVLRADLIKDWRRTAKNAENMQKVSLIDNYDCFIVHRRQDS</sequence>
<evidence type="ECO:0000313" key="2">
    <source>
        <dbReference type="EMBL" id="TQD70412.1"/>
    </source>
</evidence>
<organism evidence="2 3">
    <name type="scientific">Malus baccata</name>
    <name type="common">Siberian crab apple</name>
    <name type="synonym">Pyrus baccata</name>
    <dbReference type="NCBI Taxonomy" id="106549"/>
    <lineage>
        <taxon>Eukaryota</taxon>
        <taxon>Viridiplantae</taxon>
        <taxon>Streptophyta</taxon>
        <taxon>Embryophyta</taxon>
        <taxon>Tracheophyta</taxon>
        <taxon>Spermatophyta</taxon>
        <taxon>Magnoliopsida</taxon>
        <taxon>eudicotyledons</taxon>
        <taxon>Gunneridae</taxon>
        <taxon>Pentapetalae</taxon>
        <taxon>rosids</taxon>
        <taxon>fabids</taxon>
        <taxon>Rosales</taxon>
        <taxon>Rosaceae</taxon>
        <taxon>Amygdaloideae</taxon>
        <taxon>Maleae</taxon>
        <taxon>Malus</taxon>
    </lineage>
</organism>
<gene>
    <name evidence="2" type="ORF">C1H46_044055</name>
</gene>
<comment type="caution">
    <text evidence="2">The sequence shown here is derived from an EMBL/GenBank/DDBJ whole genome shotgun (WGS) entry which is preliminary data.</text>
</comment>
<reference evidence="2 3" key="1">
    <citation type="journal article" date="2019" name="G3 (Bethesda)">
        <title>Sequencing of a Wild Apple (Malus baccata) Genome Unravels the Differences Between Cultivated and Wild Apple Species Regarding Disease Resistance and Cold Tolerance.</title>
        <authorList>
            <person name="Chen X."/>
        </authorList>
    </citation>
    <scope>NUCLEOTIDE SEQUENCE [LARGE SCALE GENOMIC DNA]</scope>
    <source>
        <strain evidence="3">cv. Shandingzi</strain>
        <tissue evidence="2">Leaves</tissue>
    </source>
</reference>
<name>A0A540K909_MALBA</name>
<evidence type="ECO:0000313" key="3">
    <source>
        <dbReference type="Proteomes" id="UP000315295"/>
    </source>
</evidence>
<evidence type="ECO:0000256" key="1">
    <source>
        <dbReference type="SAM" id="MobiDB-lite"/>
    </source>
</evidence>